<sequence>MATVERILFALGALESAAIAALVLWLYLQYPEMGVMGLIAPVVVLIFGALCARQAREASA</sequence>
<keyword evidence="3" id="KW-1185">Reference proteome</keyword>
<evidence type="ECO:0000313" key="3">
    <source>
        <dbReference type="Proteomes" id="UP001596432"/>
    </source>
</evidence>
<name>A0ABD5Y979_9EURY</name>
<protein>
    <recommendedName>
        <fullName evidence="4">Major facilitator superfamily (MFS) profile domain-containing protein</fullName>
    </recommendedName>
</protein>
<keyword evidence="1" id="KW-0472">Membrane</keyword>
<evidence type="ECO:0000313" key="2">
    <source>
        <dbReference type="EMBL" id="MFC7140979.1"/>
    </source>
</evidence>
<keyword evidence="1" id="KW-1133">Transmembrane helix</keyword>
<evidence type="ECO:0000256" key="1">
    <source>
        <dbReference type="SAM" id="Phobius"/>
    </source>
</evidence>
<dbReference type="GeneID" id="78821286"/>
<feature type="transmembrane region" description="Helical" evidence="1">
    <location>
        <begin position="7"/>
        <end position="28"/>
    </location>
</feature>
<reference evidence="2 3" key="1">
    <citation type="journal article" date="2019" name="Int. J. Syst. Evol. Microbiol.">
        <title>The Global Catalogue of Microorganisms (GCM) 10K type strain sequencing project: providing services to taxonomists for standard genome sequencing and annotation.</title>
        <authorList>
            <consortium name="The Broad Institute Genomics Platform"/>
            <consortium name="The Broad Institute Genome Sequencing Center for Infectious Disease"/>
            <person name="Wu L."/>
            <person name="Ma J."/>
        </authorList>
    </citation>
    <scope>NUCLEOTIDE SEQUENCE [LARGE SCALE GENOMIC DNA]</scope>
    <source>
        <strain evidence="2 3">XZYJT29</strain>
    </source>
</reference>
<dbReference type="AlphaFoldDB" id="A0ABD5Y979"/>
<organism evidence="2 3">
    <name type="scientific">Halosimplex aquaticum</name>
    <dbReference type="NCBI Taxonomy" id="3026162"/>
    <lineage>
        <taxon>Archaea</taxon>
        <taxon>Methanobacteriati</taxon>
        <taxon>Methanobacteriota</taxon>
        <taxon>Stenosarchaea group</taxon>
        <taxon>Halobacteria</taxon>
        <taxon>Halobacteriales</taxon>
        <taxon>Haloarculaceae</taxon>
        <taxon>Halosimplex</taxon>
    </lineage>
</organism>
<evidence type="ECO:0008006" key="4">
    <source>
        <dbReference type="Google" id="ProtNLM"/>
    </source>
</evidence>
<gene>
    <name evidence="2" type="ORF">ACFQMA_14235</name>
</gene>
<dbReference type="RefSeq" id="WP_274322073.1">
    <property type="nucleotide sequence ID" value="NZ_CP118158.1"/>
</dbReference>
<feature type="transmembrane region" description="Helical" evidence="1">
    <location>
        <begin position="34"/>
        <end position="52"/>
    </location>
</feature>
<proteinExistence type="predicted"/>
<keyword evidence="1" id="KW-0812">Transmembrane</keyword>
<comment type="caution">
    <text evidence="2">The sequence shown here is derived from an EMBL/GenBank/DDBJ whole genome shotgun (WGS) entry which is preliminary data.</text>
</comment>
<dbReference type="Proteomes" id="UP001596432">
    <property type="component" value="Unassembled WGS sequence"/>
</dbReference>
<dbReference type="EMBL" id="JBHTAS010000001">
    <property type="protein sequence ID" value="MFC7140979.1"/>
    <property type="molecule type" value="Genomic_DNA"/>
</dbReference>
<accession>A0ABD5Y979</accession>